<feature type="compositionally biased region" description="Acidic residues" evidence="1">
    <location>
        <begin position="159"/>
        <end position="188"/>
    </location>
</feature>
<sequence length="632" mass="68335">MSGEREAMEKSRLDVIKCEKEIEEIKRSLKSLSSGSAIQPTNHLKISILKKSQDVAHEETDGEPETYKVLLSSPIEERILTKLHDPLDVNADGSYAEFNEIETSNALLTIEVYSGGKKVGTSADHDLQPICKELASGEKKAIEFAIVAEKSGLDEEAVVVEKDEEPAIEENNDTTAADDEKTEEEDESEVIHSTVSRSASDVEEFQDAVEDDKEGNVEAEASGAKTNEPEPATPQQDVVQLPICTLSVQLEYTPSLDDQRDTLYERLNEVSKRKVAAIESLRKNATAVSRSRAAAQTGSVPDRAVKAGFLNKAKNATVPPPFWKRWYEKTIGNLRKVSDDGKIRVVTERDNLLVDHKSKDTEHGGTAVVELNGALGELGLLVKLIPAEVDVAVAEVSDELVSGSRNITHEAALEEANKGDDLNEASGRDGVRADEGGDTVGERVEGVSGVVDVSAKVESATGGDLSKEGKHSDTSVLDLDCEKERERLAREGERWIVPCNVNPLTVTEAVESLLGAVAVQHTKRIVESKRRLGTELILEGVELGGGLAGLGRGKGGGGADEGEGGDRLHLVCNKSRQYKARGTHWVIDLNKIRIMTSALVSVASRGEEEEADLMLSARVADPCSRFKACFSN</sequence>
<feature type="region of interest" description="Disordered" evidence="1">
    <location>
        <begin position="159"/>
        <end position="235"/>
    </location>
</feature>
<organism evidence="2 3">
    <name type="scientific">Thalassiosira oceanica</name>
    <name type="common">Marine diatom</name>
    <dbReference type="NCBI Taxonomy" id="159749"/>
    <lineage>
        <taxon>Eukaryota</taxon>
        <taxon>Sar</taxon>
        <taxon>Stramenopiles</taxon>
        <taxon>Ochrophyta</taxon>
        <taxon>Bacillariophyta</taxon>
        <taxon>Coscinodiscophyceae</taxon>
        <taxon>Thalassiosirophycidae</taxon>
        <taxon>Thalassiosirales</taxon>
        <taxon>Thalassiosiraceae</taxon>
        <taxon>Thalassiosira</taxon>
    </lineage>
</organism>
<evidence type="ECO:0000313" key="3">
    <source>
        <dbReference type="Proteomes" id="UP000266841"/>
    </source>
</evidence>
<evidence type="ECO:0000256" key="1">
    <source>
        <dbReference type="SAM" id="MobiDB-lite"/>
    </source>
</evidence>
<reference evidence="2 3" key="1">
    <citation type="journal article" date="2012" name="Genome Biol.">
        <title>Genome and low-iron response of an oceanic diatom adapted to chronic iron limitation.</title>
        <authorList>
            <person name="Lommer M."/>
            <person name="Specht M."/>
            <person name="Roy A.S."/>
            <person name="Kraemer L."/>
            <person name="Andreson R."/>
            <person name="Gutowska M.A."/>
            <person name="Wolf J."/>
            <person name="Bergner S.V."/>
            <person name="Schilhabel M.B."/>
            <person name="Klostermeier U.C."/>
            <person name="Beiko R.G."/>
            <person name="Rosenstiel P."/>
            <person name="Hippler M."/>
            <person name="Laroche J."/>
        </authorList>
    </citation>
    <scope>NUCLEOTIDE SEQUENCE [LARGE SCALE GENOMIC DNA]</scope>
    <source>
        <strain evidence="2 3">CCMP1005</strain>
    </source>
</reference>
<feature type="region of interest" description="Disordered" evidence="1">
    <location>
        <begin position="414"/>
        <end position="440"/>
    </location>
</feature>
<comment type="caution">
    <text evidence="2">The sequence shown here is derived from an EMBL/GenBank/DDBJ whole genome shotgun (WGS) entry which is preliminary data.</text>
</comment>
<dbReference type="EMBL" id="AGNL01003608">
    <property type="protein sequence ID" value="EJK74505.1"/>
    <property type="molecule type" value="Genomic_DNA"/>
</dbReference>
<gene>
    <name evidence="2" type="ORF">THAOC_03812</name>
</gene>
<keyword evidence="3" id="KW-1185">Reference proteome</keyword>
<dbReference type="eggNOG" id="ENOG502SRPM">
    <property type="taxonomic scope" value="Eukaryota"/>
</dbReference>
<name>K0TAF9_THAOC</name>
<feature type="compositionally biased region" description="Acidic residues" evidence="1">
    <location>
        <begin position="201"/>
        <end position="213"/>
    </location>
</feature>
<dbReference type="OrthoDB" id="44608at2759"/>
<dbReference type="AlphaFoldDB" id="K0TAF9"/>
<dbReference type="Proteomes" id="UP000266841">
    <property type="component" value="Unassembled WGS sequence"/>
</dbReference>
<proteinExistence type="predicted"/>
<protein>
    <submittedName>
        <fullName evidence="2">Uncharacterized protein</fullName>
    </submittedName>
</protein>
<accession>K0TAF9</accession>
<evidence type="ECO:0000313" key="2">
    <source>
        <dbReference type="EMBL" id="EJK74505.1"/>
    </source>
</evidence>